<dbReference type="GO" id="GO:0046872">
    <property type="term" value="F:metal ion binding"/>
    <property type="evidence" value="ECO:0007669"/>
    <property type="project" value="UniProtKB-KW"/>
</dbReference>
<accession>A0A371ASG1</accession>
<dbReference type="GO" id="GO:0003824">
    <property type="term" value="F:catalytic activity"/>
    <property type="evidence" value="ECO:0007669"/>
    <property type="project" value="InterPro"/>
</dbReference>
<evidence type="ECO:0000256" key="5">
    <source>
        <dbReference type="ARBA" id="ARBA00023004"/>
    </source>
</evidence>
<sequence>MYLFNSTVLVEPTNICNLKCVMCEARCTVEAGINDAEYMLPEQLDIALKKLKTYISNVVFQGDCEPTLNPYLPEIVKVAKKYTEQIAIVTNGVALTREKIDRLVENGVSWFALSIDDYREEKYNSIRKYSDFKRVMDNLDYLLKIRDTKKKYIYVVTHKIVFQEDKAEDLEEYINYFYLNKGVNKITFAPIVKAGNIENENWLLMRNNLENKLICRGIQINLKDFANYPYMSNHKYCGTNLFFISHEGNFAPCGLHTRDKKIFGNLFSDELDDIIKRKSFIEYHEYWYNRRFDSCVPEICKNCYLLRSPYFKYCLDDSYKSTNTIFENEQVKLHTK</sequence>
<evidence type="ECO:0000256" key="3">
    <source>
        <dbReference type="ARBA" id="ARBA00022691"/>
    </source>
</evidence>
<dbReference type="InterPro" id="IPR013785">
    <property type="entry name" value="Aldolase_TIM"/>
</dbReference>
<keyword evidence="6" id="KW-0411">Iron-sulfur</keyword>
<dbReference type="PROSITE" id="PS51918">
    <property type="entry name" value="RADICAL_SAM"/>
    <property type="match status" value="1"/>
</dbReference>
<evidence type="ECO:0000256" key="1">
    <source>
        <dbReference type="ARBA" id="ARBA00001966"/>
    </source>
</evidence>
<dbReference type="InterPro" id="IPR050377">
    <property type="entry name" value="Radical_SAM_PqqE_MftC-like"/>
</dbReference>
<dbReference type="SFLD" id="SFLDG01387">
    <property type="entry name" value="BtrN-like_SPASM_domain_contain"/>
    <property type="match status" value="1"/>
</dbReference>
<reference evidence="8 9" key="1">
    <citation type="submission" date="2018-07" db="EMBL/GenBank/DDBJ databases">
        <title>Anaerosacharophilus polymeroproducens gen. nov. sp. nov., an anaerobic bacterium isolated from salt field.</title>
        <authorList>
            <person name="Kim W."/>
            <person name="Yang S.-H."/>
            <person name="Oh J."/>
            <person name="Lee J.-H."/>
            <person name="Kwon K.K."/>
        </authorList>
    </citation>
    <scope>NUCLEOTIDE SEQUENCE [LARGE SCALE GENOMIC DNA]</scope>
    <source>
        <strain evidence="8 9">MCWD5</strain>
    </source>
</reference>
<dbReference type="AlphaFoldDB" id="A0A371ASG1"/>
<keyword evidence="5" id="KW-0408">Iron</keyword>
<dbReference type="SMART" id="SM00729">
    <property type="entry name" value="Elp3"/>
    <property type="match status" value="1"/>
</dbReference>
<dbReference type="Gene3D" id="3.20.20.70">
    <property type="entry name" value="Aldolase class I"/>
    <property type="match status" value="1"/>
</dbReference>
<keyword evidence="3" id="KW-0949">S-adenosyl-L-methionine</keyword>
<keyword evidence="9" id="KW-1185">Reference proteome</keyword>
<dbReference type="SUPFAM" id="SSF102114">
    <property type="entry name" value="Radical SAM enzymes"/>
    <property type="match status" value="1"/>
</dbReference>
<name>A0A371ASG1_9FIRM</name>
<dbReference type="Proteomes" id="UP000255036">
    <property type="component" value="Unassembled WGS sequence"/>
</dbReference>
<comment type="cofactor">
    <cofactor evidence="1">
        <name>[4Fe-4S] cluster</name>
        <dbReference type="ChEBI" id="CHEBI:49883"/>
    </cofactor>
</comment>
<dbReference type="PANTHER" id="PTHR11228">
    <property type="entry name" value="RADICAL SAM DOMAIN PROTEIN"/>
    <property type="match status" value="1"/>
</dbReference>
<dbReference type="Pfam" id="PF04055">
    <property type="entry name" value="Radical_SAM"/>
    <property type="match status" value="1"/>
</dbReference>
<dbReference type="InterPro" id="IPR023885">
    <property type="entry name" value="4Fe4S-binding_SPASM_dom"/>
</dbReference>
<dbReference type="InterPro" id="IPR058240">
    <property type="entry name" value="rSAM_sf"/>
</dbReference>
<dbReference type="GO" id="GO:0051536">
    <property type="term" value="F:iron-sulfur cluster binding"/>
    <property type="evidence" value="ECO:0007669"/>
    <property type="project" value="UniProtKB-KW"/>
</dbReference>
<keyword evidence="2" id="KW-0004">4Fe-4S</keyword>
<feature type="domain" description="Radical SAM core" evidence="7">
    <location>
        <begin position="2"/>
        <end position="223"/>
    </location>
</feature>
<dbReference type="PANTHER" id="PTHR11228:SF7">
    <property type="entry name" value="PQQA PEPTIDE CYCLASE"/>
    <property type="match status" value="1"/>
</dbReference>
<dbReference type="Pfam" id="PF13186">
    <property type="entry name" value="SPASM"/>
    <property type="match status" value="1"/>
</dbReference>
<evidence type="ECO:0000256" key="6">
    <source>
        <dbReference type="ARBA" id="ARBA00023014"/>
    </source>
</evidence>
<evidence type="ECO:0000259" key="7">
    <source>
        <dbReference type="PROSITE" id="PS51918"/>
    </source>
</evidence>
<dbReference type="InterPro" id="IPR006638">
    <property type="entry name" value="Elp3/MiaA/NifB-like_rSAM"/>
</dbReference>
<evidence type="ECO:0000313" key="9">
    <source>
        <dbReference type="Proteomes" id="UP000255036"/>
    </source>
</evidence>
<dbReference type="SFLD" id="SFLDS00029">
    <property type="entry name" value="Radical_SAM"/>
    <property type="match status" value="1"/>
</dbReference>
<evidence type="ECO:0000256" key="2">
    <source>
        <dbReference type="ARBA" id="ARBA00022485"/>
    </source>
</evidence>
<dbReference type="EMBL" id="QRCT01000049">
    <property type="protein sequence ID" value="RDU22504.1"/>
    <property type="molecule type" value="Genomic_DNA"/>
</dbReference>
<proteinExistence type="predicted"/>
<dbReference type="CDD" id="cd01335">
    <property type="entry name" value="Radical_SAM"/>
    <property type="match status" value="1"/>
</dbReference>
<dbReference type="SFLD" id="SFLDG01067">
    <property type="entry name" value="SPASM/twitch_domain_containing"/>
    <property type="match status" value="1"/>
</dbReference>
<dbReference type="InterPro" id="IPR034391">
    <property type="entry name" value="AdoMet-like_SPASM_containing"/>
</dbReference>
<dbReference type="RefSeq" id="WP_115482914.1">
    <property type="nucleotide sequence ID" value="NZ_QRCT01000049.1"/>
</dbReference>
<gene>
    <name evidence="8" type="ORF">DWV06_14545</name>
</gene>
<keyword evidence="4" id="KW-0479">Metal-binding</keyword>
<protein>
    <submittedName>
        <fullName evidence="8">Radical SAM protein</fullName>
    </submittedName>
</protein>
<dbReference type="InterPro" id="IPR007197">
    <property type="entry name" value="rSAM"/>
</dbReference>
<organism evidence="8 9">
    <name type="scientific">Anaerosacchariphilus polymeriproducens</name>
    <dbReference type="NCBI Taxonomy" id="1812858"/>
    <lineage>
        <taxon>Bacteria</taxon>
        <taxon>Bacillati</taxon>
        <taxon>Bacillota</taxon>
        <taxon>Clostridia</taxon>
        <taxon>Lachnospirales</taxon>
        <taxon>Lachnospiraceae</taxon>
        <taxon>Anaerosacchariphilus</taxon>
    </lineage>
</organism>
<comment type="caution">
    <text evidence="8">The sequence shown here is derived from an EMBL/GenBank/DDBJ whole genome shotgun (WGS) entry which is preliminary data.</text>
</comment>
<evidence type="ECO:0000313" key="8">
    <source>
        <dbReference type="EMBL" id="RDU22504.1"/>
    </source>
</evidence>
<evidence type="ECO:0000256" key="4">
    <source>
        <dbReference type="ARBA" id="ARBA00022723"/>
    </source>
</evidence>
<dbReference type="OrthoDB" id="9805809at2"/>